<feature type="coiled-coil region" evidence="1">
    <location>
        <begin position="78"/>
        <end position="105"/>
    </location>
</feature>
<dbReference type="Pfam" id="PF13511">
    <property type="entry name" value="DUF4124"/>
    <property type="match status" value="1"/>
</dbReference>
<dbReference type="EMBL" id="FNXF01000011">
    <property type="protein sequence ID" value="SEI02058.1"/>
    <property type="molecule type" value="Genomic_DNA"/>
</dbReference>
<protein>
    <recommendedName>
        <fullName evidence="3">DUF4124 domain-containing protein</fullName>
    </recommendedName>
</protein>
<reference evidence="5" key="1">
    <citation type="submission" date="2016-10" db="EMBL/GenBank/DDBJ databases">
        <authorList>
            <person name="Varghese N."/>
            <person name="Submissions S."/>
        </authorList>
    </citation>
    <scope>NUCLEOTIDE SEQUENCE [LARGE SCALE GENOMIC DNA]</scope>
    <source>
        <strain evidence="5">DSM 17616</strain>
    </source>
</reference>
<gene>
    <name evidence="4" type="ORF">SAMN05660691_02878</name>
</gene>
<feature type="signal peptide" evidence="2">
    <location>
        <begin position="1"/>
        <end position="20"/>
    </location>
</feature>
<accession>A0A1H6MK26</accession>
<evidence type="ECO:0000313" key="4">
    <source>
        <dbReference type="EMBL" id="SEI02058.1"/>
    </source>
</evidence>
<evidence type="ECO:0000259" key="3">
    <source>
        <dbReference type="Pfam" id="PF13511"/>
    </source>
</evidence>
<feature type="chain" id="PRO_5011581999" description="DUF4124 domain-containing protein" evidence="2">
    <location>
        <begin position="21"/>
        <end position="158"/>
    </location>
</feature>
<sequence>MKYLILVVIFALPVSAQVYKCEENGTVIYSQTPCAHDAEVTEYSRESEDAAPAMQNAANAAAVNASDTMDRIGSSVKKRDMTEKINRLERQAARQIQQRDTEIAKIVNRKGRVVRNLAGNVYEDSLNSDILAVTTLWNTRIDATNRELDQLRAEYNKL</sequence>
<evidence type="ECO:0000256" key="2">
    <source>
        <dbReference type="SAM" id="SignalP"/>
    </source>
</evidence>
<feature type="domain" description="DUF4124" evidence="3">
    <location>
        <begin position="6"/>
        <end position="57"/>
    </location>
</feature>
<dbReference type="AlphaFoldDB" id="A0A1H6MK26"/>
<evidence type="ECO:0000256" key="1">
    <source>
        <dbReference type="SAM" id="Coils"/>
    </source>
</evidence>
<keyword evidence="1" id="KW-0175">Coiled coil</keyword>
<name>A0A1H6MK26_9GAMM</name>
<proteinExistence type="predicted"/>
<dbReference type="Proteomes" id="UP000199371">
    <property type="component" value="Unassembled WGS sequence"/>
</dbReference>
<evidence type="ECO:0000313" key="5">
    <source>
        <dbReference type="Proteomes" id="UP000199371"/>
    </source>
</evidence>
<organism evidence="4 5">
    <name type="scientific">Rheinheimera pacifica</name>
    <dbReference type="NCBI Taxonomy" id="173990"/>
    <lineage>
        <taxon>Bacteria</taxon>
        <taxon>Pseudomonadati</taxon>
        <taxon>Pseudomonadota</taxon>
        <taxon>Gammaproteobacteria</taxon>
        <taxon>Chromatiales</taxon>
        <taxon>Chromatiaceae</taxon>
        <taxon>Rheinheimera</taxon>
    </lineage>
</organism>
<dbReference type="InterPro" id="IPR025392">
    <property type="entry name" value="DUF4124"/>
</dbReference>
<dbReference type="OrthoDB" id="5771047at2"/>
<keyword evidence="2" id="KW-0732">Signal</keyword>
<keyword evidence="5" id="KW-1185">Reference proteome</keyword>
<dbReference type="RefSeq" id="WP_092794773.1">
    <property type="nucleotide sequence ID" value="NZ_FNXF01000011.1"/>
</dbReference>